<name>A0A553IG29_ACHLA</name>
<dbReference type="InterPro" id="IPR050187">
    <property type="entry name" value="Lipid_Phosphate_FormReg"/>
</dbReference>
<keyword evidence="6" id="KW-0067">ATP-binding</keyword>
<sequence>MEIILYNPLSNKGKNIKIAEKLHKKAIKEERSSKIVNLLEIGDVEKFLNGYNEEDRMILIGGDGTLNRVVNQIKGIEIKPQIYMYKAGTGNDFMRSIKSKKHLVDIKPYIQNLPILKVNGKEELFLNGAGVGLDGLVCYNVNTSKESKNKSNYFKNAFKSFMSYKPVSVLIDVDGKVWEENKVWFVTAMNAPYFGGGMKLAPKKLRKLNHLELVVIKKVPRWLIFMIFPTIYLGWHKIFRNFVRFYKGQHIKVSMLTDSYLQRDGEHEYPVREFEVFKNK</sequence>
<dbReference type="EMBL" id="VKID01000002">
    <property type="protein sequence ID" value="TRX99159.1"/>
    <property type="molecule type" value="Genomic_DNA"/>
</dbReference>
<proteinExistence type="inferred from homology"/>
<reference evidence="11 12" key="1">
    <citation type="submission" date="2019-07" db="EMBL/GenBank/DDBJ databases">
        <title>Genome sequence of Acholeplasma laidlawii strain with increased resistance to erythromycin.</title>
        <authorList>
            <person name="Medvedeva E.S."/>
            <person name="Baranova N.B."/>
            <person name="Siniagina M.N."/>
            <person name="Mouzykantov A."/>
            <person name="Chernova O.A."/>
            <person name="Chernov V.M."/>
        </authorList>
    </citation>
    <scope>NUCLEOTIDE SEQUENCE [LARGE SCALE GENOMIC DNA]</scope>
    <source>
        <strain evidence="11 12">PG8REry</strain>
    </source>
</reference>
<dbReference type="GO" id="GO:0005524">
    <property type="term" value="F:ATP binding"/>
    <property type="evidence" value="ECO:0007669"/>
    <property type="project" value="UniProtKB-KW"/>
</dbReference>
<dbReference type="InterPro" id="IPR001206">
    <property type="entry name" value="Diacylglycerol_kinase_cat_dom"/>
</dbReference>
<evidence type="ECO:0000256" key="5">
    <source>
        <dbReference type="ARBA" id="ARBA00022777"/>
    </source>
</evidence>
<keyword evidence="9" id="KW-1133">Transmembrane helix</keyword>
<dbReference type="GO" id="GO:0005886">
    <property type="term" value="C:plasma membrane"/>
    <property type="evidence" value="ECO:0007669"/>
    <property type="project" value="TreeGrafter"/>
</dbReference>
<feature type="domain" description="DAGKc" evidence="10">
    <location>
        <begin position="1"/>
        <end position="96"/>
    </location>
</feature>
<evidence type="ECO:0000256" key="4">
    <source>
        <dbReference type="ARBA" id="ARBA00022741"/>
    </source>
</evidence>
<evidence type="ECO:0000256" key="7">
    <source>
        <dbReference type="ARBA" id="ARBA00023209"/>
    </source>
</evidence>
<dbReference type="AlphaFoldDB" id="A0A553IG29"/>
<feature type="transmembrane region" description="Helical" evidence="9">
    <location>
        <begin position="219"/>
        <end position="235"/>
    </location>
</feature>
<keyword evidence="7" id="KW-0444">Lipid biosynthesis</keyword>
<evidence type="ECO:0000256" key="2">
    <source>
        <dbReference type="ARBA" id="ARBA00005983"/>
    </source>
</evidence>
<dbReference type="PROSITE" id="PS50146">
    <property type="entry name" value="DAGK"/>
    <property type="match status" value="1"/>
</dbReference>
<keyword evidence="3" id="KW-0808">Transferase</keyword>
<dbReference type="OMA" id="NDFAKYW"/>
<comment type="similarity">
    <text evidence="2">Belongs to the diacylglycerol/lipid kinase family.</text>
</comment>
<evidence type="ECO:0000313" key="11">
    <source>
        <dbReference type="EMBL" id="TRX99159.1"/>
    </source>
</evidence>
<evidence type="ECO:0000313" key="12">
    <source>
        <dbReference type="Proteomes" id="UP000315938"/>
    </source>
</evidence>
<dbReference type="PANTHER" id="PTHR12358:SF106">
    <property type="entry name" value="LIPID KINASE YEGS"/>
    <property type="match status" value="1"/>
</dbReference>
<evidence type="ECO:0000256" key="8">
    <source>
        <dbReference type="ARBA" id="ARBA00023264"/>
    </source>
</evidence>
<dbReference type="GO" id="GO:0008654">
    <property type="term" value="P:phospholipid biosynthetic process"/>
    <property type="evidence" value="ECO:0007669"/>
    <property type="project" value="UniProtKB-KW"/>
</dbReference>
<organism evidence="11 12">
    <name type="scientific">Acholeplasma laidlawii</name>
    <dbReference type="NCBI Taxonomy" id="2148"/>
    <lineage>
        <taxon>Bacteria</taxon>
        <taxon>Bacillati</taxon>
        <taxon>Mycoplasmatota</taxon>
        <taxon>Mollicutes</taxon>
        <taxon>Acholeplasmatales</taxon>
        <taxon>Acholeplasmataceae</taxon>
        <taxon>Acholeplasma</taxon>
    </lineage>
</organism>
<comment type="caution">
    <text evidence="11">The sequence shown here is derived from an EMBL/GenBank/DDBJ whole genome shotgun (WGS) entry which is preliminary data.</text>
</comment>
<keyword evidence="9" id="KW-0472">Membrane</keyword>
<protein>
    <recommendedName>
        <fullName evidence="10">DAGKc domain-containing protein</fullName>
    </recommendedName>
</protein>
<dbReference type="InterPro" id="IPR017438">
    <property type="entry name" value="ATP-NAD_kinase_N"/>
</dbReference>
<dbReference type="InterPro" id="IPR045540">
    <property type="entry name" value="YegS/DAGK_C"/>
</dbReference>
<evidence type="ECO:0000256" key="1">
    <source>
        <dbReference type="ARBA" id="ARBA00001946"/>
    </source>
</evidence>
<dbReference type="SUPFAM" id="SSF111331">
    <property type="entry name" value="NAD kinase/diacylglycerol kinase-like"/>
    <property type="match status" value="1"/>
</dbReference>
<keyword evidence="7" id="KW-0594">Phospholipid biosynthesis</keyword>
<dbReference type="Pfam" id="PF00781">
    <property type="entry name" value="DAGK_cat"/>
    <property type="match status" value="1"/>
</dbReference>
<evidence type="ECO:0000256" key="6">
    <source>
        <dbReference type="ARBA" id="ARBA00022840"/>
    </source>
</evidence>
<keyword evidence="9" id="KW-0812">Transmembrane</keyword>
<dbReference type="Gene3D" id="2.60.200.40">
    <property type="match status" value="1"/>
</dbReference>
<keyword evidence="5" id="KW-0418">Kinase</keyword>
<evidence type="ECO:0000256" key="9">
    <source>
        <dbReference type="SAM" id="Phobius"/>
    </source>
</evidence>
<dbReference type="Proteomes" id="UP000315938">
    <property type="component" value="Unassembled WGS sequence"/>
</dbReference>
<keyword evidence="7" id="KW-0443">Lipid metabolism</keyword>
<accession>A0A553IG29</accession>
<dbReference type="InterPro" id="IPR016064">
    <property type="entry name" value="NAD/diacylglycerol_kinase_sf"/>
</dbReference>
<dbReference type="RefSeq" id="WP_012243114.1">
    <property type="nucleotide sequence ID" value="NZ_JACAOE010000002.1"/>
</dbReference>
<evidence type="ECO:0000259" key="10">
    <source>
        <dbReference type="PROSITE" id="PS50146"/>
    </source>
</evidence>
<dbReference type="GO" id="GO:0016301">
    <property type="term" value="F:kinase activity"/>
    <property type="evidence" value="ECO:0007669"/>
    <property type="project" value="UniProtKB-KW"/>
</dbReference>
<gene>
    <name evidence="11" type="ORF">FNV44_05485</name>
</gene>
<dbReference type="PANTHER" id="PTHR12358">
    <property type="entry name" value="SPHINGOSINE KINASE"/>
    <property type="match status" value="1"/>
</dbReference>
<keyword evidence="4" id="KW-0547">Nucleotide-binding</keyword>
<keyword evidence="8" id="KW-1208">Phospholipid metabolism</keyword>
<dbReference type="Pfam" id="PF19279">
    <property type="entry name" value="YegS_C"/>
    <property type="match status" value="1"/>
</dbReference>
<evidence type="ECO:0000256" key="3">
    <source>
        <dbReference type="ARBA" id="ARBA00022679"/>
    </source>
</evidence>
<dbReference type="GeneID" id="41339323"/>
<comment type="cofactor">
    <cofactor evidence="1">
        <name>Mg(2+)</name>
        <dbReference type="ChEBI" id="CHEBI:18420"/>
    </cofactor>
</comment>
<dbReference type="Gene3D" id="3.40.50.10330">
    <property type="entry name" value="Probable inorganic polyphosphate/atp-NAD kinase, domain 1"/>
    <property type="match status" value="1"/>
</dbReference>